<evidence type="ECO:0008006" key="5">
    <source>
        <dbReference type="Google" id="ProtNLM"/>
    </source>
</evidence>
<evidence type="ECO:0000256" key="2">
    <source>
        <dbReference type="SAM" id="SignalP"/>
    </source>
</evidence>
<dbReference type="Proteomes" id="UP000663879">
    <property type="component" value="Unassembled WGS sequence"/>
</dbReference>
<accession>A0A813YY00</accession>
<comment type="caution">
    <text evidence="3">The sequence shown here is derived from an EMBL/GenBank/DDBJ whole genome shotgun (WGS) entry which is preliminary data.</text>
</comment>
<gene>
    <name evidence="3" type="ORF">OXX778_LOCUS10891</name>
</gene>
<evidence type="ECO:0000256" key="1">
    <source>
        <dbReference type="SAM" id="Phobius"/>
    </source>
</evidence>
<feature type="signal peptide" evidence="2">
    <location>
        <begin position="1"/>
        <end position="20"/>
    </location>
</feature>
<evidence type="ECO:0000313" key="3">
    <source>
        <dbReference type="EMBL" id="CAF0890610.1"/>
    </source>
</evidence>
<reference evidence="3" key="1">
    <citation type="submission" date="2021-02" db="EMBL/GenBank/DDBJ databases">
        <authorList>
            <person name="Nowell W R."/>
        </authorList>
    </citation>
    <scope>NUCLEOTIDE SEQUENCE</scope>
    <source>
        <strain evidence="3">Ploen Becks lab</strain>
    </source>
</reference>
<keyword evidence="4" id="KW-1185">Reference proteome</keyword>
<evidence type="ECO:0000313" key="4">
    <source>
        <dbReference type="Proteomes" id="UP000663879"/>
    </source>
</evidence>
<keyword evidence="1" id="KW-0472">Membrane</keyword>
<sequence>MHYVFLITFLCLISINLISANQNCGKNRCETYYNSYCCGYNSSECCYFFYSGFFWFSFGGTVTLFFMCLVIALMCLRQRQRKMNRMVSSIPFYNQMYVRNQMNPSYVADLPPPYQTVINNPPILNSQSLTVNKF</sequence>
<keyword evidence="1" id="KW-1133">Transmembrane helix</keyword>
<keyword evidence="1" id="KW-0812">Transmembrane</keyword>
<proteinExistence type="predicted"/>
<organism evidence="3 4">
    <name type="scientific">Brachionus calyciflorus</name>
    <dbReference type="NCBI Taxonomy" id="104777"/>
    <lineage>
        <taxon>Eukaryota</taxon>
        <taxon>Metazoa</taxon>
        <taxon>Spiralia</taxon>
        <taxon>Gnathifera</taxon>
        <taxon>Rotifera</taxon>
        <taxon>Eurotatoria</taxon>
        <taxon>Monogononta</taxon>
        <taxon>Pseudotrocha</taxon>
        <taxon>Ploima</taxon>
        <taxon>Brachionidae</taxon>
        <taxon>Brachionus</taxon>
    </lineage>
</organism>
<feature type="chain" id="PRO_5032895901" description="Vesicular, overexpressed in cancer, prosurvival protein 1" evidence="2">
    <location>
        <begin position="21"/>
        <end position="134"/>
    </location>
</feature>
<keyword evidence="2" id="KW-0732">Signal</keyword>
<dbReference type="AlphaFoldDB" id="A0A813YY00"/>
<dbReference type="EMBL" id="CAJNOC010001780">
    <property type="protein sequence ID" value="CAF0890610.1"/>
    <property type="molecule type" value="Genomic_DNA"/>
</dbReference>
<feature type="transmembrane region" description="Helical" evidence="1">
    <location>
        <begin position="53"/>
        <end position="76"/>
    </location>
</feature>
<protein>
    <recommendedName>
        <fullName evidence="5">Vesicular, overexpressed in cancer, prosurvival protein 1</fullName>
    </recommendedName>
</protein>
<name>A0A813YY00_9BILA</name>